<dbReference type="CDD" id="cd04606">
    <property type="entry name" value="CBS_pair_Mg_transporter"/>
    <property type="match status" value="1"/>
</dbReference>
<evidence type="ECO:0000313" key="11">
    <source>
        <dbReference type="EMBL" id="GGN66558.1"/>
    </source>
</evidence>
<keyword evidence="12" id="KW-1185">Reference proteome</keyword>
<keyword evidence="9" id="KW-0479">Metal-binding</keyword>
<dbReference type="PANTHER" id="PTHR43773">
    <property type="entry name" value="MAGNESIUM TRANSPORTER MGTE"/>
    <property type="match status" value="1"/>
</dbReference>
<feature type="domain" description="CBS" evidence="10">
    <location>
        <begin position="142"/>
        <end position="205"/>
    </location>
</feature>
<dbReference type="SUPFAM" id="SSF54631">
    <property type="entry name" value="CBS-domain pair"/>
    <property type="match status" value="1"/>
</dbReference>
<sequence>MFRLDKENRERYTKNILNALYENDKEEFRESYLELHPSDQVDIFITLDKEGRERVYMFLEPKEFAVIFSGLYFIHQQVCIEELSDEYSSKMLNNMFTDDTVNFLKRINQEEAKHILDNMEKEKAEKIQVILDYDLETAGSVMTYEYITAFPEETAENVLDKIRREGSDAEIVYYTYVIDRKGYLMGVVTLKKLIIADPNDAVRDIMHKHIVSIPADMGQEDVGKIVQKYDLLAVPVVTEQNHLLGIITVDDVMDIIELQTTKSFGEFSTVKDATETDTSAFTAAKKRAPWIVFLMFAGLITSGVIGQFEETLESVVVLAAFMPMLMDSGGNVGTQSLAVSVRGLALGTIDVKDLWRMIRKEFSTGFLIGFVCMVLISILILIFYGNIMLGVVVGLSILVTLSISAVIGLTFPLILNKLKFDPAIASGPFITTINDIIALMIYFSIATTFMNYL</sequence>
<proteinExistence type="inferred from homology"/>
<protein>
    <recommendedName>
        <fullName evidence="9">Magnesium transporter MgtE</fullName>
    </recommendedName>
</protein>
<dbReference type="SUPFAM" id="SSF161093">
    <property type="entry name" value="MgtE membrane domain-like"/>
    <property type="match status" value="1"/>
</dbReference>
<dbReference type="InterPro" id="IPR038076">
    <property type="entry name" value="MgtE_N_sf"/>
</dbReference>
<accession>A0A917Y3J9</accession>
<evidence type="ECO:0000256" key="3">
    <source>
        <dbReference type="ARBA" id="ARBA00022448"/>
    </source>
</evidence>
<dbReference type="InterPro" id="IPR036739">
    <property type="entry name" value="SLC41_membr_dom_sf"/>
</dbReference>
<dbReference type="Pfam" id="PF01769">
    <property type="entry name" value="MgtE"/>
    <property type="match status" value="1"/>
</dbReference>
<dbReference type="InterPro" id="IPR006667">
    <property type="entry name" value="SLC41_membr_dom"/>
</dbReference>
<dbReference type="GO" id="GO:0015095">
    <property type="term" value="F:magnesium ion transmembrane transporter activity"/>
    <property type="evidence" value="ECO:0007669"/>
    <property type="project" value="UniProtKB-UniRule"/>
</dbReference>
<evidence type="ECO:0000313" key="12">
    <source>
        <dbReference type="Proteomes" id="UP000624041"/>
    </source>
</evidence>
<keyword evidence="3 9" id="KW-0813">Transport</keyword>
<feature type="domain" description="CBS" evidence="10">
    <location>
        <begin position="206"/>
        <end position="263"/>
    </location>
</feature>
<dbReference type="InterPro" id="IPR046342">
    <property type="entry name" value="CBS_dom_sf"/>
</dbReference>
<comment type="caution">
    <text evidence="11">The sequence shown here is derived from an EMBL/GenBank/DDBJ whole genome shotgun (WGS) entry which is preliminary data.</text>
</comment>
<evidence type="ECO:0000256" key="8">
    <source>
        <dbReference type="PROSITE-ProRule" id="PRU00703"/>
    </source>
</evidence>
<gene>
    <name evidence="11" type="ORF">GCM10007971_36720</name>
</gene>
<dbReference type="Pfam" id="PF03448">
    <property type="entry name" value="MgtE_N"/>
    <property type="match status" value="1"/>
</dbReference>
<dbReference type="SMART" id="SM00116">
    <property type="entry name" value="CBS"/>
    <property type="match status" value="2"/>
</dbReference>
<dbReference type="RefSeq" id="WP_188859515.1">
    <property type="nucleotide sequence ID" value="NZ_BMOS01000047.1"/>
</dbReference>
<feature type="transmembrane region" description="Helical" evidence="9">
    <location>
        <begin position="391"/>
        <end position="415"/>
    </location>
</feature>
<comment type="subcellular location">
    <subcellularLocation>
        <location evidence="9">Cell membrane</location>
        <topology evidence="9">Multi-pass membrane protein</topology>
    </subcellularLocation>
    <subcellularLocation>
        <location evidence="1">Membrane</location>
        <topology evidence="1">Multi-pass membrane protein</topology>
    </subcellularLocation>
</comment>
<feature type="transmembrane region" description="Helical" evidence="9">
    <location>
        <begin position="427"/>
        <end position="450"/>
    </location>
</feature>
<dbReference type="PROSITE" id="PS51371">
    <property type="entry name" value="CBS"/>
    <property type="match status" value="2"/>
</dbReference>
<evidence type="ECO:0000256" key="9">
    <source>
        <dbReference type="RuleBase" id="RU362011"/>
    </source>
</evidence>
<reference evidence="11" key="1">
    <citation type="journal article" date="2014" name="Int. J. Syst. Evol. Microbiol.">
        <title>Complete genome sequence of Corynebacterium casei LMG S-19264T (=DSM 44701T), isolated from a smear-ripened cheese.</title>
        <authorList>
            <consortium name="US DOE Joint Genome Institute (JGI-PGF)"/>
            <person name="Walter F."/>
            <person name="Albersmeier A."/>
            <person name="Kalinowski J."/>
            <person name="Ruckert C."/>
        </authorList>
    </citation>
    <scope>NUCLEOTIDE SEQUENCE</scope>
    <source>
        <strain evidence="11">JCM 17251</strain>
    </source>
</reference>
<comment type="caution">
    <text evidence="9">Lacks conserved residue(s) required for the propagation of feature annotation.</text>
</comment>
<evidence type="ECO:0000256" key="5">
    <source>
        <dbReference type="ARBA" id="ARBA00022842"/>
    </source>
</evidence>
<keyword evidence="7 9" id="KW-0472">Membrane</keyword>
<dbReference type="GO" id="GO:0005886">
    <property type="term" value="C:plasma membrane"/>
    <property type="evidence" value="ECO:0007669"/>
    <property type="project" value="UniProtKB-SubCell"/>
</dbReference>
<comment type="subunit">
    <text evidence="9">Homodimer.</text>
</comment>
<dbReference type="Gene3D" id="1.25.60.10">
    <property type="entry name" value="MgtE N-terminal domain-like"/>
    <property type="match status" value="1"/>
</dbReference>
<dbReference type="Gene3D" id="1.10.357.20">
    <property type="entry name" value="SLC41 divalent cation transporters, integral membrane domain"/>
    <property type="match status" value="1"/>
</dbReference>
<evidence type="ECO:0000256" key="4">
    <source>
        <dbReference type="ARBA" id="ARBA00022692"/>
    </source>
</evidence>
<name>A0A917Y3J9_9BACI</name>
<dbReference type="Gene3D" id="3.10.580.10">
    <property type="entry name" value="CBS-domain"/>
    <property type="match status" value="1"/>
</dbReference>
<comment type="function">
    <text evidence="9">Acts as a magnesium transporter.</text>
</comment>
<keyword evidence="8" id="KW-0129">CBS domain</keyword>
<keyword evidence="6 9" id="KW-1133">Transmembrane helix</keyword>
<dbReference type="AlphaFoldDB" id="A0A917Y3J9"/>
<keyword evidence="4 9" id="KW-0812">Transmembrane</keyword>
<dbReference type="InterPro" id="IPR006668">
    <property type="entry name" value="Mg_transptr_MgtE_intracell_dom"/>
</dbReference>
<evidence type="ECO:0000256" key="6">
    <source>
        <dbReference type="ARBA" id="ARBA00022989"/>
    </source>
</evidence>
<dbReference type="Proteomes" id="UP000624041">
    <property type="component" value="Unassembled WGS sequence"/>
</dbReference>
<dbReference type="NCBIfam" id="TIGR00400">
    <property type="entry name" value="mgtE"/>
    <property type="match status" value="1"/>
</dbReference>
<dbReference type="SUPFAM" id="SSF158791">
    <property type="entry name" value="MgtE N-terminal domain-like"/>
    <property type="match status" value="1"/>
</dbReference>
<dbReference type="Pfam" id="PF00571">
    <property type="entry name" value="CBS"/>
    <property type="match status" value="2"/>
</dbReference>
<dbReference type="PANTHER" id="PTHR43773:SF1">
    <property type="entry name" value="MAGNESIUM TRANSPORTER MGTE"/>
    <property type="match status" value="1"/>
</dbReference>
<evidence type="ECO:0000256" key="1">
    <source>
        <dbReference type="ARBA" id="ARBA00004141"/>
    </source>
</evidence>
<feature type="transmembrane region" description="Helical" evidence="9">
    <location>
        <begin position="290"/>
        <end position="308"/>
    </location>
</feature>
<dbReference type="GO" id="GO:0046872">
    <property type="term" value="F:metal ion binding"/>
    <property type="evidence" value="ECO:0007669"/>
    <property type="project" value="UniProtKB-KW"/>
</dbReference>
<feature type="transmembrane region" description="Helical" evidence="9">
    <location>
        <begin position="366"/>
        <end position="385"/>
    </location>
</feature>
<evidence type="ECO:0000256" key="7">
    <source>
        <dbReference type="ARBA" id="ARBA00023136"/>
    </source>
</evidence>
<dbReference type="InterPro" id="IPR006669">
    <property type="entry name" value="MgtE_transporter"/>
</dbReference>
<reference evidence="11" key="2">
    <citation type="submission" date="2020-09" db="EMBL/GenBank/DDBJ databases">
        <authorList>
            <person name="Sun Q."/>
            <person name="Ohkuma M."/>
        </authorList>
    </citation>
    <scope>NUCLEOTIDE SEQUENCE</scope>
    <source>
        <strain evidence="11">JCM 17251</strain>
    </source>
</reference>
<dbReference type="InterPro" id="IPR000644">
    <property type="entry name" value="CBS_dom"/>
</dbReference>
<evidence type="ECO:0000256" key="2">
    <source>
        <dbReference type="ARBA" id="ARBA00009749"/>
    </source>
</evidence>
<comment type="similarity">
    <text evidence="2 9">Belongs to the SLC41A transporter family.</text>
</comment>
<organism evidence="11 12">
    <name type="scientific">Oceanobacillus indicireducens</name>
    <dbReference type="NCBI Taxonomy" id="1004261"/>
    <lineage>
        <taxon>Bacteria</taxon>
        <taxon>Bacillati</taxon>
        <taxon>Bacillota</taxon>
        <taxon>Bacilli</taxon>
        <taxon>Bacillales</taxon>
        <taxon>Bacillaceae</taxon>
        <taxon>Oceanobacillus</taxon>
    </lineage>
</organism>
<dbReference type="SMART" id="SM00924">
    <property type="entry name" value="MgtE_N"/>
    <property type="match status" value="1"/>
</dbReference>
<evidence type="ECO:0000259" key="10">
    <source>
        <dbReference type="PROSITE" id="PS51371"/>
    </source>
</evidence>
<keyword evidence="5 9" id="KW-0460">Magnesium</keyword>
<keyword evidence="9" id="KW-1003">Cell membrane</keyword>
<dbReference type="EMBL" id="BMOS01000047">
    <property type="protein sequence ID" value="GGN66558.1"/>
    <property type="molecule type" value="Genomic_DNA"/>
</dbReference>